<comment type="caution">
    <text evidence="3">The sequence shown here is derived from an EMBL/GenBank/DDBJ whole genome shotgun (WGS) entry which is preliminary data.</text>
</comment>
<keyword evidence="3" id="KW-0489">Methyltransferase</keyword>
<keyword evidence="4" id="KW-1185">Reference proteome</keyword>
<dbReference type="GO" id="GO:0008168">
    <property type="term" value="F:methyltransferase activity"/>
    <property type="evidence" value="ECO:0007669"/>
    <property type="project" value="UniProtKB-KW"/>
</dbReference>
<gene>
    <name evidence="3" type="ORF">JK636_16095</name>
</gene>
<dbReference type="EMBL" id="JAESWC010000014">
    <property type="protein sequence ID" value="MBL4937250.1"/>
    <property type="molecule type" value="Genomic_DNA"/>
</dbReference>
<organism evidence="3 4">
    <name type="scientific">Clostridium rhizosphaerae</name>
    <dbReference type="NCBI Taxonomy" id="2803861"/>
    <lineage>
        <taxon>Bacteria</taxon>
        <taxon>Bacillati</taxon>
        <taxon>Bacillota</taxon>
        <taxon>Clostridia</taxon>
        <taxon>Eubacteriales</taxon>
        <taxon>Clostridiaceae</taxon>
        <taxon>Clostridium</taxon>
    </lineage>
</organism>
<dbReference type="Pfam" id="PF08242">
    <property type="entry name" value="Methyltransf_12"/>
    <property type="match status" value="1"/>
</dbReference>
<sequence length="206" mass="23897">MNFNDRAAKWDDPKRVKRAQTISEQIKNYIDIKENYKALEFGCGTGLISFNLKDEFNSIDLVDTSKGMIEVLNSKIEENNIRNMRAFELDINKEYKLENESYDIIYSSMVMHHVTNLKEILKNLYKLLKEGGCICIVDLDKDDGSFHEEEDGFNGHNGFNQEEFSNLLSEIGFDNINSKTFYHGEKELSNKIVKYSLFIMLGFKSN</sequence>
<evidence type="ECO:0000256" key="1">
    <source>
        <dbReference type="ARBA" id="ARBA00022679"/>
    </source>
</evidence>
<evidence type="ECO:0000259" key="2">
    <source>
        <dbReference type="Pfam" id="PF08242"/>
    </source>
</evidence>
<evidence type="ECO:0000313" key="4">
    <source>
        <dbReference type="Proteomes" id="UP000632377"/>
    </source>
</evidence>
<dbReference type="GO" id="GO:0032259">
    <property type="term" value="P:methylation"/>
    <property type="evidence" value="ECO:0007669"/>
    <property type="project" value="UniProtKB-KW"/>
</dbReference>
<dbReference type="InterPro" id="IPR029063">
    <property type="entry name" value="SAM-dependent_MTases_sf"/>
</dbReference>
<dbReference type="SUPFAM" id="SSF53335">
    <property type="entry name" value="S-adenosyl-L-methionine-dependent methyltransferases"/>
    <property type="match status" value="1"/>
</dbReference>
<dbReference type="Gene3D" id="3.40.50.150">
    <property type="entry name" value="Vaccinia Virus protein VP39"/>
    <property type="match status" value="1"/>
</dbReference>
<dbReference type="PANTHER" id="PTHR43861:SF3">
    <property type="entry name" value="PUTATIVE (AFU_ORTHOLOGUE AFUA_2G14390)-RELATED"/>
    <property type="match status" value="1"/>
</dbReference>
<reference evidence="3 4" key="1">
    <citation type="submission" date="2021-01" db="EMBL/GenBank/DDBJ databases">
        <title>Genome public.</title>
        <authorList>
            <person name="Liu C."/>
            <person name="Sun Q."/>
        </authorList>
    </citation>
    <scope>NUCLEOTIDE SEQUENCE [LARGE SCALE GENOMIC DNA]</scope>
    <source>
        <strain evidence="3 4">YIM B02515</strain>
    </source>
</reference>
<evidence type="ECO:0000313" key="3">
    <source>
        <dbReference type="EMBL" id="MBL4937250.1"/>
    </source>
</evidence>
<proteinExistence type="predicted"/>
<keyword evidence="1" id="KW-0808">Transferase</keyword>
<dbReference type="Proteomes" id="UP000632377">
    <property type="component" value="Unassembled WGS sequence"/>
</dbReference>
<dbReference type="PANTHER" id="PTHR43861">
    <property type="entry name" value="TRANS-ACONITATE 2-METHYLTRANSFERASE-RELATED"/>
    <property type="match status" value="1"/>
</dbReference>
<dbReference type="RefSeq" id="WP_202750004.1">
    <property type="nucleotide sequence ID" value="NZ_JAESWC010000014.1"/>
</dbReference>
<accession>A0ABS1TD39</accession>
<dbReference type="InterPro" id="IPR013217">
    <property type="entry name" value="Methyltransf_12"/>
</dbReference>
<name>A0ABS1TD39_9CLOT</name>
<feature type="domain" description="Methyltransferase type 12" evidence="2">
    <location>
        <begin position="39"/>
        <end position="134"/>
    </location>
</feature>
<dbReference type="CDD" id="cd02440">
    <property type="entry name" value="AdoMet_MTases"/>
    <property type="match status" value="1"/>
</dbReference>
<protein>
    <submittedName>
        <fullName evidence="3">Class I SAM-dependent methyltransferase</fullName>
    </submittedName>
</protein>